<dbReference type="AlphaFoldDB" id="A0AAI8VKI4"/>
<accession>A0AAI8VKI4</accession>
<comment type="caution">
    <text evidence="2">The sequence shown here is derived from an EMBL/GenBank/DDBJ whole genome shotgun (WGS) entry which is preliminary data.</text>
</comment>
<gene>
    <name evidence="2" type="ORF">KHLLAP_LOCUS7107</name>
</gene>
<name>A0AAI8VKI4_9PEZI</name>
<dbReference type="EMBL" id="CAUWAG010000010">
    <property type="protein sequence ID" value="CAJ2506639.1"/>
    <property type="molecule type" value="Genomic_DNA"/>
</dbReference>
<reference evidence="2" key="1">
    <citation type="submission" date="2023-10" db="EMBL/GenBank/DDBJ databases">
        <authorList>
            <person name="Hackl T."/>
        </authorList>
    </citation>
    <scope>NUCLEOTIDE SEQUENCE</scope>
</reference>
<evidence type="ECO:0000313" key="3">
    <source>
        <dbReference type="Proteomes" id="UP001295740"/>
    </source>
</evidence>
<feature type="signal peptide" evidence="1">
    <location>
        <begin position="1"/>
        <end position="20"/>
    </location>
</feature>
<evidence type="ECO:0000256" key="1">
    <source>
        <dbReference type="SAM" id="SignalP"/>
    </source>
</evidence>
<sequence length="247" mass="27533">MRHLGSLVSVFLLFFGTSAGATIPSNKSSNTRDPLLDHNDCQFYGYMEGDSEMWNVYGVEIAGWGNNGIPGTCAAAVPINLQQQCLTEVFDWECHDVRENLHDTAFSFRILKSARSQPACVNEAIRLASQTALQEQIHVTYRPKGGRNELLETGDHDKEITAMCTQSQLPEPQDIVSSASKLPRIINQIKLQAPSISEVYAQPHCQTISRELPFPVLQESDFSSHTALIWKISQQRARKTRADSNEA</sequence>
<protein>
    <submittedName>
        <fullName evidence="2">Uu.00g078250.m01.CDS01</fullName>
    </submittedName>
</protein>
<keyword evidence="3" id="KW-1185">Reference proteome</keyword>
<keyword evidence="1" id="KW-0732">Signal</keyword>
<dbReference type="Proteomes" id="UP001295740">
    <property type="component" value="Unassembled WGS sequence"/>
</dbReference>
<organism evidence="2 3">
    <name type="scientific">Anthostomella pinea</name>
    <dbReference type="NCBI Taxonomy" id="933095"/>
    <lineage>
        <taxon>Eukaryota</taxon>
        <taxon>Fungi</taxon>
        <taxon>Dikarya</taxon>
        <taxon>Ascomycota</taxon>
        <taxon>Pezizomycotina</taxon>
        <taxon>Sordariomycetes</taxon>
        <taxon>Xylariomycetidae</taxon>
        <taxon>Xylariales</taxon>
        <taxon>Xylariaceae</taxon>
        <taxon>Anthostomella</taxon>
    </lineage>
</organism>
<feature type="chain" id="PRO_5042596473" evidence="1">
    <location>
        <begin position="21"/>
        <end position="247"/>
    </location>
</feature>
<proteinExistence type="predicted"/>
<evidence type="ECO:0000313" key="2">
    <source>
        <dbReference type="EMBL" id="CAJ2506639.1"/>
    </source>
</evidence>